<dbReference type="InterPro" id="IPR000182">
    <property type="entry name" value="GNAT_dom"/>
</dbReference>
<dbReference type="CDD" id="cd04301">
    <property type="entry name" value="NAT_SF"/>
    <property type="match status" value="1"/>
</dbReference>
<dbReference type="Proteomes" id="UP001629953">
    <property type="component" value="Unassembled WGS sequence"/>
</dbReference>
<name>A0ABW9G3T6_9GAMM</name>
<dbReference type="InterPro" id="IPR016181">
    <property type="entry name" value="Acyl_CoA_acyltransferase"/>
</dbReference>
<organism evidence="2 3">
    <name type="scientific">Celerinatantimonas yamalensis</name>
    <dbReference type="NCBI Taxonomy" id="559956"/>
    <lineage>
        <taxon>Bacteria</taxon>
        <taxon>Pseudomonadati</taxon>
        <taxon>Pseudomonadota</taxon>
        <taxon>Gammaproteobacteria</taxon>
        <taxon>Celerinatantimonadaceae</taxon>
        <taxon>Celerinatantimonas</taxon>
    </lineage>
</organism>
<feature type="domain" description="N-acetyltransferase" evidence="1">
    <location>
        <begin position="1"/>
        <end position="143"/>
    </location>
</feature>
<sequence>MDIHFLTKDSDYSAVLDVLLQLRTGYDMETLSAQVDKQLSSGYQVVYVKSPEGVLAVAGFTVSEKLAWGKSIYIDDLITHSAHRSRGVGQFIMNWFKNYAVQIDCDQIHLDSGVQRFAAHRFYLRAGFNIASHHFSMVGLKNS</sequence>
<evidence type="ECO:0000259" key="1">
    <source>
        <dbReference type="PROSITE" id="PS51186"/>
    </source>
</evidence>
<dbReference type="PROSITE" id="PS51186">
    <property type="entry name" value="GNAT"/>
    <property type="match status" value="1"/>
</dbReference>
<proteinExistence type="predicted"/>
<dbReference type="EMBL" id="JBEQCT010000001">
    <property type="protein sequence ID" value="MFM2484316.1"/>
    <property type="molecule type" value="Genomic_DNA"/>
</dbReference>
<dbReference type="SUPFAM" id="SSF55729">
    <property type="entry name" value="Acyl-CoA N-acyltransferases (Nat)"/>
    <property type="match status" value="1"/>
</dbReference>
<protein>
    <submittedName>
        <fullName evidence="2">GNAT family N-acetyltransferase</fullName>
    </submittedName>
</protein>
<evidence type="ECO:0000313" key="2">
    <source>
        <dbReference type="EMBL" id="MFM2484316.1"/>
    </source>
</evidence>
<dbReference type="RefSeq" id="WP_408622449.1">
    <property type="nucleotide sequence ID" value="NZ_JBEQCT010000001.1"/>
</dbReference>
<comment type="caution">
    <text evidence="2">The sequence shown here is derived from an EMBL/GenBank/DDBJ whole genome shotgun (WGS) entry which is preliminary data.</text>
</comment>
<gene>
    <name evidence="2" type="ORF">ABUE30_04410</name>
</gene>
<keyword evidence="3" id="KW-1185">Reference proteome</keyword>
<evidence type="ECO:0000313" key="3">
    <source>
        <dbReference type="Proteomes" id="UP001629953"/>
    </source>
</evidence>
<dbReference type="Gene3D" id="3.40.630.30">
    <property type="match status" value="1"/>
</dbReference>
<dbReference type="Pfam" id="PF00583">
    <property type="entry name" value="Acetyltransf_1"/>
    <property type="match status" value="1"/>
</dbReference>
<accession>A0ABW9G3T6</accession>
<reference evidence="2 3" key="1">
    <citation type="journal article" date="2013" name="Int. J. Syst. Evol. Microbiol.">
        <title>Celerinatantimonas yamalensis sp. nov., a cold-adapted diazotrophic bacterium from a cold permafrost brine.</title>
        <authorList>
            <person name="Shcherbakova V."/>
            <person name="Chuvilskaya N."/>
            <person name="Rivkina E."/>
            <person name="Demidov N."/>
            <person name="Uchaeva V."/>
            <person name="Suetin S."/>
            <person name="Suzina N."/>
            <person name="Gilichinsky D."/>
        </authorList>
    </citation>
    <scope>NUCLEOTIDE SEQUENCE [LARGE SCALE GENOMIC DNA]</scope>
    <source>
        <strain evidence="2 3">C7</strain>
    </source>
</reference>